<comment type="caution">
    <text evidence="1">The sequence shown here is derived from an EMBL/GenBank/DDBJ whole genome shotgun (WGS) entry which is preliminary data.</text>
</comment>
<keyword evidence="2" id="KW-1185">Reference proteome</keyword>
<reference evidence="1 2" key="1">
    <citation type="submission" date="2024-04" db="EMBL/GenBank/DDBJ databases">
        <authorList>
            <person name="Rising A."/>
            <person name="Reimegard J."/>
            <person name="Sonavane S."/>
            <person name="Akerstrom W."/>
            <person name="Nylinder S."/>
            <person name="Hedman E."/>
            <person name="Kallberg Y."/>
        </authorList>
    </citation>
    <scope>NUCLEOTIDE SEQUENCE [LARGE SCALE GENOMIC DNA]</scope>
</reference>
<evidence type="ECO:0000313" key="2">
    <source>
        <dbReference type="Proteomes" id="UP001497382"/>
    </source>
</evidence>
<evidence type="ECO:0000313" key="1">
    <source>
        <dbReference type="EMBL" id="CAL1269042.1"/>
    </source>
</evidence>
<proteinExistence type="predicted"/>
<gene>
    <name evidence="1" type="ORF">LARSCL_LOCUS4536</name>
</gene>
<accession>A0AAV1ZBG9</accession>
<dbReference type="Proteomes" id="UP001497382">
    <property type="component" value="Unassembled WGS sequence"/>
</dbReference>
<protein>
    <submittedName>
        <fullName evidence="1">Uncharacterized protein</fullName>
    </submittedName>
</protein>
<name>A0AAV1ZBG9_9ARAC</name>
<dbReference type="AlphaFoldDB" id="A0AAV1ZBG9"/>
<sequence length="176" mass="20484">MDPLSQQCLNFMKFVDDCTIYCIASRGLQYLPLQIAEGCTTYFSNDYGEAVLQYHGAHEEMYRIRIRKKTSNVILTHEGLQEYMLKGIEKCFQGQVIMEGILMFCSLYIDTAIFCFRYERSDLINDSLITTVSLVFEEYVKTLFEEMTPSLINLQWYEIIQMGINLVEREKAAGKI</sequence>
<organism evidence="1 2">
    <name type="scientific">Larinioides sclopetarius</name>
    <dbReference type="NCBI Taxonomy" id="280406"/>
    <lineage>
        <taxon>Eukaryota</taxon>
        <taxon>Metazoa</taxon>
        <taxon>Ecdysozoa</taxon>
        <taxon>Arthropoda</taxon>
        <taxon>Chelicerata</taxon>
        <taxon>Arachnida</taxon>
        <taxon>Araneae</taxon>
        <taxon>Araneomorphae</taxon>
        <taxon>Entelegynae</taxon>
        <taxon>Araneoidea</taxon>
        <taxon>Araneidae</taxon>
        <taxon>Larinioides</taxon>
    </lineage>
</organism>
<dbReference type="EMBL" id="CAXIEN010000037">
    <property type="protein sequence ID" value="CAL1269042.1"/>
    <property type="molecule type" value="Genomic_DNA"/>
</dbReference>